<dbReference type="PANTHER" id="PTHR10366">
    <property type="entry name" value="NAD DEPENDENT EPIMERASE/DEHYDRATASE"/>
    <property type="match status" value="1"/>
</dbReference>
<dbReference type="GO" id="GO:0016616">
    <property type="term" value="F:oxidoreductase activity, acting on the CH-OH group of donors, NAD or NADP as acceptor"/>
    <property type="evidence" value="ECO:0007669"/>
    <property type="project" value="TreeGrafter"/>
</dbReference>
<protein>
    <recommendedName>
        <fullName evidence="2">NAD-dependent epimerase/dehydratase domain-containing protein</fullName>
    </recommendedName>
</protein>
<organism evidence="3 4">
    <name type="scientific">Eragrostis curvula</name>
    <name type="common">weeping love grass</name>
    <dbReference type="NCBI Taxonomy" id="38414"/>
    <lineage>
        <taxon>Eukaryota</taxon>
        <taxon>Viridiplantae</taxon>
        <taxon>Streptophyta</taxon>
        <taxon>Embryophyta</taxon>
        <taxon>Tracheophyta</taxon>
        <taxon>Spermatophyta</taxon>
        <taxon>Magnoliopsida</taxon>
        <taxon>Liliopsida</taxon>
        <taxon>Poales</taxon>
        <taxon>Poaceae</taxon>
        <taxon>PACMAD clade</taxon>
        <taxon>Chloridoideae</taxon>
        <taxon>Eragrostideae</taxon>
        <taxon>Eragrostidinae</taxon>
        <taxon>Eragrostis</taxon>
    </lineage>
</organism>
<keyword evidence="4" id="KW-1185">Reference proteome</keyword>
<evidence type="ECO:0000313" key="3">
    <source>
        <dbReference type="EMBL" id="TVU42351.1"/>
    </source>
</evidence>
<evidence type="ECO:0000256" key="1">
    <source>
        <dbReference type="ARBA" id="ARBA00023002"/>
    </source>
</evidence>
<dbReference type="EMBL" id="RWGY01000005">
    <property type="protein sequence ID" value="TVU42351.1"/>
    <property type="molecule type" value="Genomic_DNA"/>
</dbReference>
<dbReference type="Gene3D" id="3.40.50.720">
    <property type="entry name" value="NAD(P)-binding Rossmann-like Domain"/>
    <property type="match status" value="1"/>
</dbReference>
<proteinExistence type="predicted"/>
<gene>
    <name evidence="3" type="ORF">EJB05_08752</name>
</gene>
<name>A0A5J9W316_9POAL</name>
<accession>A0A5J9W316</accession>
<dbReference type="InterPro" id="IPR050425">
    <property type="entry name" value="NAD(P)_dehydrat-like"/>
</dbReference>
<dbReference type="OrthoDB" id="2735536at2759"/>
<evidence type="ECO:0000313" key="4">
    <source>
        <dbReference type="Proteomes" id="UP000324897"/>
    </source>
</evidence>
<feature type="non-terminal residue" evidence="3">
    <location>
        <position position="1"/>
    </location>
</feature>
<dbReference type="PANTHER" id="PTHR10366:SF653">
    <property type="entry name" value="OS08G0277200 PROTEIN"/>
    <property type="match status" value="1"/>
</dbReference>
<dbReference type="Proteomes" id="UP000324897">
    <property type="component" value="Unassembled WGS sequence"/>
</dbReference>
<dbReference type="AlphaFoldDB" id="A0A5J9W316"/>
<dbReference type="Gramene" id="TVU42351">
    <property type="protein sequence ID" value="TVU42351"/>
    <property type="gene ID" value="EJB05_08752"/>
</dbReference>
<dbReference type="SUPFAM" id="SSF51735">
    <property type="entry name" value="NAD(P)-binding Rossmann-fold domains"/>
    <property type="match status" value="1"/>
</dbReference>
<dbReference type="FunFam" id="3.40.50.720:FF:000219">
    <property type="entry name" value="Cinnamoyl-CoA reductase 1"/>
    <property type="match status" value="1"/>
</dbReference>
<dbReference type="CDD" id="cd08958">
    <property type="entry name" value="FR_SDR_e"/>
    <property type="match status" value="1"/>
</dbReference>
<keyword evidence="1" id="KW-0560">Oxidoreductase</keyword>
<dbReference type="InterPro" id="IPR001509">
    <property type="entry name" value="Epimerase_deHydtase"/>
</dbReference>
<reference evidence="3 4" key="1">
    <citation type="journal article" date="2019" name="Sci. Rep.">
        <title>A high-quality genome of Eragrostis curvula grass provides insights into Poaceae evolution and supports new strategies to enhance forage quality.</title>
        <authorList>
            <person name="Carballo J."/>
            <person name="Santos B.A.C.M."/>
            <person name="Zappacosta D."/>
            <person name="Garbus I."/>
            <person name="Selva J.P."/>
            <person name="Gallo C.A."/>
            <person name="Diaz A."/>
            <person name="Albertini E."/>
            <person name="Caccamo M."/>
            <person name="Echenique V."/>
        </authorList>
    </citation>
    <scope>NUCLEOTIDE SEQUENCE [LARGE SCALE GENOMIC DNA]</scope>
    <source>
        <strain evidence="4">cv. Victoria</strain>
        <tissue evidence="3">Leaf</tissue>
    </source>
</reference>
<comment type="caution">
    <text evidence="3">The sequence shown here is derived from an EMBL/GenBank/DDBJ whole genome shotgun (WGS) entry which is preliminary data.</text>
</comment>
<dbReference type="InterPro" id="IPR036291">
    <property type="entry name" value="NAD(P)-bd_dom_sf"/>
</dbReference>
<evidence type="ECO:0000259" key="2">
    <source>
        <dbReference type="Pfam" id="PF01370"/>
    </source>
</evidence>
<feature type="domain" description="NAD-dependent epimerase/dehydratase" evidence="2">
    <location>
        <begin position="17"/>
        <end position="266"/>
    </location>
</feature>
<dbReference type="Pfam" id="PF01370">
    <property type="entry name" value="Epimerase"/>
    <property type="match status" value="1"/>
</dbReference>
<sequence length="357" mass="38754">MGVDNTAGITTGHGHTVCVTGAAGFIASWLVKLLLQKGYTVRGTVRNPDDTVKNAHLRALDGAAERLTLVRADLLDKESLDAAFRGCEGVFHTASPVTDNPWPATNRARTTLIDTQEEMIDPAVNGTRNVINAAADAGTVRRVVFTSSIGAVYMDPRHGPGEEVDETCWSDLEFCQNTKNWYCYGKTVAEQAAWELAKQRRLDLVVVNPSLVLGPMLQTAVNASTWHILKYLDGSVQTYADAAQAYVHVRDVAAAHARVYEMPDAHGRYLCAGPTLHRGEVCRVLAKLFPEYPVPSKCKGGARETSKGCRFSSRRLTELGVEVTPASLGLYDTVTSLQQKGLLPRTATAEVDPCNVQ</sequence>